<comment type="similarity">
    <text evidence="4">Belongs to the MsrA Met sulfoxide reductase family.</text>
</comment>
<comment type="caution">
    <text evidence="6">The sequence shown here is derived from an EMBL/GenBank/DDBJ whole genome shotgun (WGS) entry which is preliminary data.</text>
</comment>
<reference evidence="6 7" key="1">
    <citation type="submission" date="2018-05" db="EMBL/GenBank/DDBJ databases">
        <title>Polaribacter aquimarinus sp. nov., isolated from sediment in a sediment of sea.</title>
        <authorList>
            <person name="Lu D."/>
        </authorList>
    </citation>
    <scope>NUCLEOTIDE SEQUENCE [LARGE SCALE GENOMIC DNA]</scope>
    <source>
        <strain evidence="6 7">ZY113</strain>
    </source>
</reference>
<dbReference type="Gene3D" id="3.30.1060.10">
    <property type="entry name" value="Peptide methionine sulphoxide reductase MsrA"/>
    <property type="match status" value="1"/>
</dbReference>
<dbReference type="Pfam" id="PF01625">
    <property type="entry name" value="PMSR"/>
    <property type="match status" value="1"/>
</dbReference>
<dbReference type="InterPro" id="IPR036509">
    <property type="entry name" value="Met_Sox_Rdtase_MsrA_sf"/>
</dbReference>
<feature type="active site" evidence="4">
    <location>
        <position position="49"/>
    </location>
</feature>
<comment type="function">
    <text evidence="4">Has an important function as a repair enzyme for proteins that have been inactivated by oxidation. Catalyzes the reversible oxidation-reduction of methionine sulfoxide in proteins to methionine.</text>
</comment>
<sequence length="217" mass="24874">MKIFRSIFTVGLSILIFSCLGFFNKNDNEVKTEFIPTKKSKVAYFASGCFWCVEAIFESVKGVEEAVSGYAGGNTLNPTYKKIGTGKTGHAETVAVYYNPKKVSFETLVKVFFGSHNPTTINGQHPDYGTQYRSIAFYNNDKEKQIIEKTIYRLNKDIYGGKIATEVKKFKKFYKAEEYHQNFEKRNPNQGYVKAVSIPRLNRFKKKFPALLKHQNH</sequence>
<dbReference type="AlphaFoldDB" id="A0A2U2J9A9"/>
<comment type="catalytic activity">
    <reaction evidence="3 4">
        <text>[thioredoxin]-disulfide + L-methionine + H2O = L-methionine (S)-S-oxide + [thioredoxin]-dithiol</text>
        <dbReference type="Rhea" id="RHEA:19993"/>
        <dbReference type="Rhea" id="RHEA-COMP:10698"/>
        <dbReference type="Rhea" id="RHEA-COMP:10700"/>
        <dbReference type="ChEBI" id="CHEBI:15377"/>
        <dbReference type="ChEBI" id="CHEBI:29950"/>
        <dbReference type="ChEBI" id="CHEBI:50058"/>
        <dbReference type="ChEBI" id="CHEBI:57844"/>
        <dbReference type="ChEBI" id="CHEBI:58772"/>
        <dbReference type="EC" id="1.8.4.11"/>
    </reaction>
</comment>
<keyword evidence="7" id="KW-1185">Reference proteome</keyword>
<evidence type="ECO:0000256" key="2">
    <source>
        <dbReference type="ARBA" id="ARBA00047806"/>
    </source>
</evidence>
<evidence type="ECO:0000313" key="6">
    <source>
        <dbReference type="EMBL" id="PWG04915.1"/>
    </source>
</evidence>
<feature type="domain" description="Peptide methionine sulphoxide reductase MsrA" evidence="5">
    <location>
        <begin position="43"/>
        <end position="193"/>
    </location>
</feature>
<dbReference type="EC" id="1.8.4.11" evidence="4"/>
<evidence type="ECO:0000256" key="3">
    <source>
        <dbReference type="ARBA" id="ARBA00048782"/>
    </source>
</evidence>
<accession>A0A2U2J9A9</accession>
<evidence type="ECO:0000259" key="5">
    <source>
        <dbReference type="Pfam" id="PF01625"/>
    </source>
</evidence>
<proteinExistence type="inferred from homology"/>
<dbReference type="SUPFAM" id="SSF55068">
    <property type="entry name" value="Peptide methionine sulfoxide reductase"/>
    <property type="match status" value="1"/>
</dbReference>
<dbReference type="InterPro" id="IPR002569">
    <property type="entry name" value="Met_Sox_Rdtase_MsrA_dom"/>
</dbReference>
<name>A0A2U2J9A9_9FLAO</name>
<dbReference type="GO" id="GO:0033744">
    <property type="term" value="F:L-methionine:thioredoxin-disulfide S-oxidoreductase activity"/>
    <property type="evidence" value="ECO:0007669"/>
    <property type="project" value="RHEA"/>
</dbReference>
<dbReference type="RefSeq" id="WP_109405231.1">
    <property type="nucleotide sequence ID" value="NZ_QFFG01000004.1"/>
</dbReference>
<dbReference type="GO" id="GO:0008113">
    <property type="term" value="F:peptide-methionine (S)-S-oxide reductase activity"/>
    <property type="evidence" value="ECO:0007669"/>
    <property type="project" value="UniProtKB-UniRule"/>
</dbReference>
<dbReference type="PANTHER" id="PTHR43774:SF1">
    <property type="entry name" value="PEPTIDE METHIONINE SULFOXIDE REDUCTASE MSRA 2"/>
    <property type="match status" value="1"/>
</dbReference>
<dbReference type="OrthoDB" id="4174719at2"/>
<protein>
    <recommendedName>
        <fullName evidence="4">Peptide methionine sulfoxide reductase MsrA</fullName>
        <shortName evidence="4">Protein-methionine-S-oxide reductase</shortName>
        <ecNumber evidence="4">1.8.4.11</ecNumber>
    </recommendedName>
    <alternativeName>
        <fullName evidence="4">Peptide-methionine (S)-S-oxide reductase</fullName>
        <shortName evidence="4">Peptide Met(O) reductase</shortName>
    </alternativeName>
</protein>
<dbReference type="Proteomes" id="UP000245670">
    <property type="component" value="Unassembled WGS sequence"/>
</dbReference>
<evidence type="ECO:0000313" key="7">
    <source>
        <dbReference type="Proteomes" id="UP000245670"/>
    </source>
</evidence>
<organism evidence="6 7">
    <name type="scientific">Polaribacter aquimarinus</name>
    <dbReference type="NCBI Taxonomy" id="2100726"/>
    <lineage>
        <taxon>Bacteria</taxon>
        <taxon>Pseudomonadati</taxon>
        <taxon>Bacteroidota</taxon>
        <taxon>Flavobacteriia</taxon>
        <taxon>Flavobacteriales</taxon>
        <taxon>Flavobacteriaceae</taxon>
    </lineage>
</organism>
<evidence type="ECO:0000256" key="1">
    <source>
        <dbReference type="ARBA" id="ARBA00023002"/>
    </source>
</evidence>
<dbReference type="EMBL" id="QFFG01000004">
    <property type="protein sequence ID" value="PWG04915.1"/>
    <property type="molecule type" value="Genomic_DNA"/>
</dbReference>
<comment type="catalytic activity">
    <reaction evidence="2 4">
        <text>L-methionyl-[protein] + [thioredoxin]-disulfide + H2O = L-methionyl-(S)-S-oxide-[protein] + [thioredoxin]-dithiol</text>
        <dbReference type="Rhea" id="RHEA:14217"/>
        <dbReference type="Rhea" id="RHEA-COMP:10698"/>
        <dbReference type="Rhea" id="RHEA-COMP:10700"/>
        <dbReference type="Rhea" id="RHEA-COMP:12313"/>
        <dbReference type="Rhea" id="RHEA-COMP:12315"/>
        <dbReference type="ChEBI" id="CHEBI:15377"/>
        <dbReference type="ChEBI" id="CHEBI:16044"/>
        <dbReference type="ChEBI" id="CHEBI:29950"/>
        <dbReference type="ChEBI" id="CHEBI:44120"/>
        <dbReference type="ChEBI" id="CHEBI:50058"/>
        <dbReference type="EC" id="1.8.4.11"/>
    </reaction>
</comment>
<dbReference type="PANTHER" id="PTHR43774">
    <property type="entry name" value="PEPTIDE METHIONINE SULFOXIDE REDUCTASE"/>
    <property type="match status" value="1"/>
</dbReference>
<dbReference type="PROSITE" id="PS51257">
    <property type="entry name" value="PROKAR_LIPOPROTEIN"/>
    <property type="match status" value="1"/>
</dbReference>
<keyword evidence="1 4" id="KW-0560">Oxidoreductase</keyword>
<evidence type="ECO:0000256" key="4">
    <source>
        <dbReference type="HAMAP-Rule" id="MF_01401"/>
    </source>
</evidence>
<dbReference type="NCBIfam" id="TIGR00401">
    <property type="entry name" value="msrA"/>
    <property type="match status" value="1"/>
</dbReference>
<gene>
    <name evidence="4 6" type="primary">msrA</name>
    <name evidence="6" type="ORF">DIS07_10615</name>
</gene>
<dbReference type="HAMAP" id="MF_01401">
    <property type="entry name" value="MsrA"/>
    <property type="match status" value="1"/>
</dbReference>